<dbReference type="PANTHER" id="PTHR46481:SF10">
    <property type="entry name" value="ZINC FINGER BED DOMAIN-CONTAINING PROTEIN 39"/>
    <property type="match status" value="1"/>
</dbReference>
<sequence length="117" mass="13647">MLFSMLIKASANRELAFLDCAKTCQVEYKGSIILDVETRWNSTHDMLKAALKLEKTFDELEATDSKYRKELEKRQDVPTFLDWEKAREISQFLEIFKASTLHISGSSYVKSNLYLRE</sequence>
<organism evidence="6 7">
    <name type="scientific">Trifolium medium</name>
    <dbReference type="NCBI Taxonomy" id="97028"/>
    <lineage>
        <taxon>Eukaryota</taxon>
        <taxon>Viridiplantae</taxon>
        <taxon>Streptophyta</taxon>
        <taxon>Embryophyta</taxon>
        <taxon>Tracheophyta</taxon>
        <taxon>Spermatophyta</taxon>
        <taxon>Magnoliopsida</taxon>
        <taxon>eudicotyledons</taxon>
        <taxon>Gunneridae</taxon>
        <taxon>Pentapetalae</taxon>
        <taxon>rosids</taxon>
        <taxon>fabids</taxon>
        <taxon>Fabales</taxon>
        <taxon>Fabaceae</taxon>
        <taxon>Papilionoideae</taxon>
        <taxon>50 kb inversion clade</taxon>
        <taxon>NPAAA clade</taxon>
        <taxon>Hologalegina</taxon>
        <taxon>IRL clade</taxon>
        <taxon>Trifolieae</taxon>
        <taxon>Trifolium</taxon>
    </lineage>
</organism>
<keyword evidence="3" id="KW-0863">Zinc-finger</keyword>
<evidence type="ECO:0000313" key="7">
    <source>
        <dbReference type="Proteomes" id="UP000265520"/>
    </source>
</evidence>
<keyword evidence="4" id="KW-0862">Zinc</keyword>
<evidence type="ECO:0000256" key="5">
    <source>
        <dbReference type="ARBA" id="ARBA00023242"/>
    </source>
</evidence>
<evidence type="ECO:0000256" key="1">
    <source>
        <dbReference type="ARBA" id="ARBA00004123"/>
    </source>
</evidence>
<keyword evidence="7" id="KW-1185">Reference proteome</keyword>
<dbReference type="PANTHER" id="PTHR46481">
    <property type="entry name" value="ZINC FINGER BED DOMAIN-CONTAINING PROTEIN 4"/>
    <property type="match status" value="1"/>
</dbReference>
<proteinExistence type="predicted"/>
<feature type="non-terminal residue" evidence="6">
    <location>
        <position position="117"/>
    </location>
</feature>
<dbReference type="EMBL" id="LXQA010084479">
    <property type="protein sequence ID" value="MCI12514.1"/>
    <property type="molecule type" value="Genomic_DNA"/>
</dbReference>
<comment type="caution">
    <text evidence="6">The sequence shown here is derived from an EMBL/GenBank/DDBJ whole genome shotgun (WGS) entry which is preliminary data.</text>
</comment>
<dbReference type="GO" id="GO:0008270">
    <property type="term" value="F:zinc ion binding"/>
    <property type="evidence" value="ECO:0007669"/>
    <property type="project" value="UniProtKB-KW"/>
</dbReference>
<evidence type="ECO:0000256" key="2">
    <source>
        <dbReference type="ARBA" id="ARBA00022723"/>
    </source>
</evidence>
<dbReference type="GO" id="GO:0003746">
    <property type="term" value="F:translation elongation factor activity"/>
    <property type="evidence" value="ECO:0007669"/>
    <property type="project" value="UniProtKB-KW"/>
</dbReference>
<dbReference type="SUPFAM" id="SSF53098">
    <property type="entry name" value="Ribonuclease H-like"/>
    <property type="match status" value="1"/>
</dbReference>
<dbReference type="Proteomes" id="UP000265520">
    <property type="component" value="Unassembled WGS sequence"/>
</dbReference>
<evidence type="ECO:0000256" key="4">
    <source>
        <dbReference type="ARBA" id="ARBA00022833"/>
    </source>
</evidence>
<evidence type="ECO:0000256" key="3">
    <source>
        <dbReference type="ARBA" id="ARBA00022771"/>
    </source>
</evidence>
<dbReference type="InterPro" id="IPR052035">
    <property type="entry name" value="ZnF_BED_domain_contain"/>
</dbReference>
<dbReference type="AlphaFoldDB" id="A0A392PL34"/>
<dbReference type="GO" id="GO:0005634">
    <property type="term" value="C:nucleus"/>
    <property type="evidence" value="ECO:0007669"/>
    <property type="project" value="UniProtKB-SubCell"/>
</dbReference>
<keyword evidence="6" id="KW-0251">Elongation factor</keyword>
<protein>
    <submittedName>
        <fullName evidence="6">Elongation factor 1-alpha</fullName>
    </submittedName>
</protein>
<name>A0A392PL34_9FABA</name>
<evidence type="ECO:0000313" key="6">
    <source>
        <dbReference type="EMBL" id="MCI12514.1"/>
    </source>
</evidence>
<comment type="subcellular location">
    <subcellularLocation>
        <location evidence="1">Nucleus</location>
    </subcellularLocation>
</comment>
<keyword evidence="6" id="KW-0648">Protein biosynthesis</keyword>
<keyword evidence="5" id="KW-0539">Nucleus</keyword>
<dbReference type="InterPro" id="IPR012337">
    <property type="entry name" value="RNaseH-like_sf"/>
</dbReference>
<keyword evidence="2" id="KW-0479">Metal-binding</keyword>
<reference evidence="6 7" key="1">
    <citation type="journal article" date="2018" name="Front. Plant Sci.">
        <title>Red Clover (Trifolium pratense) and Zigzag Clover (T. medium) - A Picture of Genomic Similarities and Differences.</title>
        <authorList>
            <person name="Dluhosova J."/>
            <person name="Istvanek J."/>
            <person name="Nedelnik J."/>
            <person name="Repkova J."/>
        </authorList>
    </citation>
    <scope>NUCLEOTIDE SEQUENCE [LARGE SCALE GENOMIC DNA]</scope>
    <source>
        <strain evidence="7">cv. 10/8</strain>
        <tissue evidence="6">Leaf</tissue>
    </source>
</reference>
<accession>A0A392PL34</accession>